<evidence type="ECO:0000256" key="1">
    <source>
        <dbReference type="SAM" id="Phobius"/>
    </source>
</evidence>
<evidence type="ECO:0000313" key="3">
    <source>
        <dbReference type="Proteomes" id="UP000295328"/>
    </source>
</evidence>
<feature type="transmembrane region" description="Helical" evidence="1">
    <location>
        <begin position="33"/>
        <end position="54"/>
    </location>
</feature>
<accession>A0A4R6BJL1</accession>
<dbReference type="AlphaFoldDB" id="A0A4R6BJL1"/>
<dbReference type="RefSeq" id="WP_133429859.1">
    <property type="nucleotide sequence ID" value="NZ_BMCC01000003.1"/>
</dbReference>
<comment type="caution">
    <text evidence="2">The sequence shown here is derived from an EMBL/GenBank/DDBJ whole genome shotgun (WGS) entry which is preliminary data.</text>
</comment>
<sequence>MKNSFRILLLVLGIIALLREVFLGIPGLGGTYILSLGWAPLGTSILLFGIMAIIMFADRYGRSKELLWVPVMGIVFSLLAFIPVIGMLLHWIMTFVLVYFIIRLMSMPAQYGNTRVYYGGDTDKTVNRR</sequence>
<keyword evidence="1" id="KW-0812">Transmembrane</keyword>
<name>A0A4R6BJL1_9STAP</name>
<dbReference type="EMBL" id="SCWE01000002">
    <property type="protein sequence ID" value="TDM01847.1"/>
    <property type="molecule type" value="Genomic_DNA"/>
</dbReference>
<dbReference type="OrthoDB" id="1925744at2"/>
<proteinExistence type="predicted"/>
<gene>
    <name evidence="2" type="ORF">ERX37_06455</name>
</gene>
<organism evidence="2 3">
    <name type="scientific">Macrococcus hajekii</name>
    <dbReference type="NCBI Taxonomy" id="198482"/>
    <lineage>
        <taxon>Bacteria</taxon>
        <taxon>Bacillati</taxon>
        <taxon>Bacillota</taxon>
        <taxon>Bacilli</taxon>
        <taxon>Bacillales</taxon>
        <taxon>Staphylococcaceae</taxon>
        <taxon>Macrococcus</taxon>
    </lineage>
</organism>
<feature type="transmembrane region" description="Helical" evidence="1">
    <location>
        <begin position="66"/>
        <end position="82"/>
    </location>
</feature>
<evidence type="ECO:0000313" key="2">
    <source>
        <dbReference type="EMBL" id="TDM01847.1"/>
    </source>
</evidence>
<reference evidence="2 3" key="1">
    <citation type="submission" date="2019-01" db="EMBL/GenBank/DDBJ databases">
        <title>Draft genome sequences of the type strains of six Macrococcus species.</title>
        <authorList>
            <person name="Mazhar S."/>
            <person name="Altermann E."/>
            <person name="Hill C."/>
            <person name="Mcauliffe O."/>
        </authorList>
    </citation>
    <scope>NUCLEOTIDE SEQUENCE [LARGE SCALE GENOMIC DNA]</scope>
    <source>
        <strain evidence="2 3">CCM4809</strain>
    </source>
</reference>
<dbReference type="Proteomes" id="UP000295328">
    <property type="component" value="Unassembled WGS sequence"/>
</dbReference>
<protein>
    <submittedName>
        <fullName evidence="2">Uncharacterized protein</fullName>
    </submittedName>
</protein>
<feature type="transmembrane region" description="Helical" evidence="1">
    <location>
        <begin position="88"/>
        <end position="105"/>
    </location>
</feature>
<keyword evidence="1" id="KW-0472">Membrane</keyword>
<keyword evidence="3" id="KW-1185">Reference proteome</keyword>
<keyword evidence="1" id="KW-1133">Transmembrane helix</keyword>